<comment type="caution">
    <text evidence="2">The sequence shown here is derived from an EMBL/GenBank/DDBJ whole genome shotgun (WGS) entry which is preliminary data.</text>
</comment>
<evidence type="ECO:0000256" key="1">
    <source>
        <dbReference type="SAM" id="MobiDB-lite"/>
    </source>
</evidence>
<sequence>MLAKMGNREKRELIGDSGEGAAGATEQLLYEVLGPFAVAPFLSLLLPWPRCQQPVMAKIRENSPKLFLDSSLPEKKNPAPALYDSSGIDENSEPLKKGGTPMGSLFSYGSGTFVQGNCYCIDCHSHVMGVPSQTIPVVVQHCHPGESLSTVSQTVPKPTAPSMATSLVL</sequence>
<feature type="region of interest" description="Disordered" evidence="1">
    <location>
        <begin position="148"/>
        <end position="169"/>
    </location>
</feature>
<gene>
    <name evidence="2" type="ORF">E5288_WYG002458</name>
</gene>
<dbReference type="Proteomes" id="UP000322234">
    <property type="component" value="Unassembled WGS sequence"/>
</dbReference>
<proteinExistence type="predicted"/>
<organism evidence="2 3">
    <name type="scientific">Bos mutus</name>
    <name type="common">wild yak</name>
    <dbReference type="NCBI Taxonomy" id="72004"/>
    <lineage>
        <taxon>Eukaryota</taxon>
        <taxon>Metazoa</taxon>
        <taxon>Chordata</taxon>
        <taxon>Craniata</taxon>
        <taxon>Vertebrata</taxon>
        <taxon>Euteleostomi</taxon>
        <taxon>Mammalia</taxon>
        <taxon>Eutheria</taxon>
        <taxon>Laurasiatheria</taxon>
        <taxon>Artiodactyla</taxon>
        <taxon>Ruminantia</taxon>
        <taxon>Pecora</taxon>
        <taxon>Bovidae</taxon>
        <taxon>Bovinae</taxon>
        <taxon>Bos</taxon>
    </lineage>
</organism>
<reference evidence="2" key="1">
    <citation type="submission" date="2019-10" db="EMBL/GenBank/DDBJ databases">
        <title>The sequence and de novo assembly of the wild yak genome.</title>
        <authorList>
            <person name="Liu Y."/>
        </authorList>
    </citation>
    <scope>NUCLEOTIDE SEQUENCE [LARGE SCALE GENOMIC DNA]</scope>
    <source>
        <strain evidence="2">WY2019</strain>
    </source>
</reference>
<protein>
    <submittedName>
        <fullName evidence="2">Uncharacterized protein</fullName>
    </submittedName>
</protein>
<keyword evidence="3" id="KW-1185">Reference proteome</keyword>
<dbReference type="AlphaFoldDB" id="A0A6B0R1Q0"/>
<dbReference type="EMBL" id="VBQZ03000018">
    <property type="protein sequence ID" value="MXQ83745.1"/>
    <property type="molecule type" value="Genomic_DNA"/>
</dbReference>
<evidence type="ECO:0000313" key="3">
    <source>
        <dbReference type="Proteomes" id="UP000322234"/>
    </source>
</evidence>
<evidence type="ECO:0000313" key="2">
    <source>
        <dbReference type="EMBL" id="MXQ83745.1"/>
    </source>
</evidence>
<accession>A0A6B0R1Q0</accession>
<name>A0A6B0R1Q0_9CETA</name>